<dbReference type="Pfam" id="PF00535">
    <property type="entry name" value="Glycos_transf_2"/>
    <property type="match status" value="1"/>
</dbReference>
<dbReference type="RefSeq" id="WP_163607249.1">
    <property type="nucleotide sequence ID" value="NZ_JAABOO010000002.1"/>
</dbReference>
<dbReference type="GO" id="GO:0016758">
    <property type="term" value="F:hexosyltransferase activity"/>
    <property type="evidence" value="ECO:0007669"/>
    <property type="project" value="UniProtKB-ARBA"/>
</dbReference>
<dbReference type="SUPFAM" id="SSF53448">
    <property type="entry name" value="Nucleotide-diphospho-sugar transferases"/>
    <property type="match status" value="1"/>
</dbReference>
<evidence type="ECO:0000313" key="2">
    <source>
        <dbReference type="EMBL" id="NER13982.1"/>
    </source>
</evidence>
<proteinExistence type="predicted"/>
<keyword evidence="2" id="KW-0808">Transferase</keyword>
<organism evidence="2 3">
    <name type="scientific">Leptobacterium flavescens</name>
    <dbReference type="NCBI Taxonomy" id="472055"/>
    <lineage>
        <taxon>Bacteria</taxon>
        <taxon>Pseudomonadati</taxon>
        <taxon>Bacteroidota</taxon>
        <taxon>Flavobacteriia</taxon>
        <taxon>Flavobacteriales</taxon>
        <taxon>Flavobacteriaceae</taxon>
        <taxon>Leptobacterium</taxon>
    </lineage>
</organism>
<reference evidence="2 3" key="1">
    <citation type="submission" date="2020-01" db="EMBL/GenBank/DDBJ databases">
        <title>Leptobacterium flavescens.</title>
        <authorList>
            <person name="Wang G."/>
        </authorList>
    </citation>
    <scope>NUCLEOTIDE SEQUENCE [LARGE SCALE GENOMIC DNA]</scope>
    <source>
        <strain evidence="2 3">KCTC 22160</strain>
    </source>
</reference>
<dbReference type="Proteomes" id="UP000468581">
    <property type="component" value="Unassembled WGS sequence"/>
</dbReference>
<feature type="domain" description="Glycosyltransferase 2-like" evidence="1">
    <location>
        <begin position="8"/>
        <end position="170"/>
    </location>
</feature>
<dbReference type="Gene3D" id="3.90.550.10">
    <property type="entry name" value="Spore Coat Polysaccharide Biosynthesis Protein SpsA, Chain A"/>
    <property type="match status" value="1"/>
</dbReference>
<dbReference type="EMBL" id="JAABOO010000002">
    <property type="protein sequence ID" value="NER13982.1"/>
    <property type="molecule type" value="Genomic_DNA"/>
</dbReference>
<dbReference type="AlphaFoldDB" id="A0A6P0UN97"/>
<keyword evidence="3" id="KW-1185">Reference proteome</keyword>
<dbReference type="PANTHER" id="PTHR22916">
    <property type="entry name" value="GLYCOSYLTRANSFERASE"/>
    <property type="match status" value="1"/>
</dbReference>
<dbReference type="PANTHER" id="PTHR22916:SF3">
    <property type="entry name" value="UDP-GLCNAC:BETAGAL BETA-1,3-N-ACETYLGLUCOSAMINYLTRANSFERASE-LIKE PROTEIN 1"/>
    <property type="match status" value="1"/>
</dbReference>
<comment type="caution">
    <text evidence="2">The sequence shown here is derived from an EMBL/GenBank/DDBJ whole genome shotgun (WGS) entry which is preliminary data.</text>
</comment>
<dbReference type="InterPro" id="IPR029044">
    <property type="entry name" value="Nucleotide-diphossugar_trans"/>
</dbReference>
<evidence type="ECO:0000259" key="1">
    <source>
        <dbReference type="Pfam" id="PF00535"/>
    </source>
</evidence>
<sequence>MMGSVKVSIIVPMYNVEKYIEKCIASTYEQSLEENDFELVIVDDESPDNSLEIAREIEKKHGNIKIISQKNKGLGGARNTGIQHASGDYLLFLDSDDTLLKSSLPPILSLAEERELDILEFGAQGVNGNEDIVFKVSNSSKGNIFNGISYYNNTVYLGSACNKLYRRAFLLEKRLLFREKVYAEDFEFNTRALYYAEKVEAIDIIVASWLQNEQSITRDRNLAKKDKYIADIISNLTHLTAFREQYRDKEDEATKAFFSERFTMLNIDIFYQLFKNSYPLNRIREVRKELKEKGLLHTTHPVRDKKKNLFRKVLMNNSFVFGIVQFSKRLIRS</sequence>
<gene>
    <name evidence="2" type="ORF">GWK08_11060</name>
</gene>
<name>A0A6P0UN97_9FLAO</name>
<protein>
    <submittedName>
        <fullName evidence="2">Glycosyltransferase</fullName>
    </submittedName>
</protein>
<dbReference type="CDD" id="cd00761">
    <property type="entry name" value="Glyco_tranf_GTA_type"/>
    <property type="match status" value="1"/>
</dbReference>
<dbReference type="InterPro" id="IPR001173">
    <property type="entry name" value="Glyco_trans_2-like"/>
</dbReference>
<accession>A0A6P0UN97</accession>
<evidence type="ECO:0000313" key="3">
    <source>
        <dbReference type="Proteomes" id="UP000468581"/>
    </source>
</evidence>